<keyword evidence="4" id="KW-1185">Reference proteome</keyword>
<proteinExistence type="predicted"/>
<dbReference type="EMBL" id="BOOU01000010">
    <property type="protein sequence ID" value="GII75703.1"/>
    <property type="molecule type" value="Genomic_DNA"/>
</dbReference>
<feature type="domain" description="PatG" evidence="2">
    <location>
        <begin position="32"/>
        <end position="202"/>
    </location>
</feature>
<comment type="caution">
    <text evidence="3">The sequence shown here is derived from an EMBL/GenBank/DDBJ whole genome shotgun (WGS) entry which is preliminary data.</text>
</comment>
<dbReference type="RefSeq" id="WP_203982356.1">
    <property type="nucleotide sequence ID" value="NZ_BOOU01000010.1"/>
</dbReference>
<reference evidence="3" key="1">
    <citation type="submission" date="2021-01" db="EMBL/GenBank/DDBJ databases">
        <title>Whole genome shotgun sequence of Sphaerisporangium rufum NBRC 109079.</title>
        <authorList>
            <person name="Komaki H."/>
            <person name="Tamura T."/>
        </authorList>
    </citation>
    <scope>NUCLEOTIDE SEQUENCE</scope>
    <source>
        <strain evidence="3">NBRC 109079</strain>
    </source>
</reference>
<evidence type="ECO:0000313" key="3">
    <source>
        <dbReference type="EMBL" id="GII75703.1"/>
    </source>
</evidence>
<organism evidence="3 4">
    <name type="scientific">Sphaerisporangium rufum</name>
    <dbReference type="NCBI Taxonomy" id="1381558"/>
    <lineage>
        <taxon>Bacteria</taxon>
        <taxon>Bacillati</taxon>
        <taxon>Actinomycetota</taxon>
        <taxon>Actinomycetes</taxon>
        <taxon>Streptosporangiales</taxon>
        <taxon>Streptosporangiaceae</taxon>
        <taxon>Sphaerisporangium</taxon>
    </lineage>
</organism>
<protein>
    <recommendedName>
        <fullName evidence="2">PatG domain-containing protein</fullName>
    </recommendedName>
</protein>
<evidence type="ECO:0000313" key="4">
    <source>
        <dbReference type="Proteomes" id="UP000655287"/>
    </source>
</evidence>
<dbReference type="Pfam" id="PF18047">
    <property type="entry name" value="PatG_D"/>
    <property type="match status" value="1"/>
</dbReference>
<gene>
    <name evidence="3" type="ORF">Sru01_06850</name>
</gene>
<dbReference type="InterPro" id="IPR040483">
    <property type="entry name" value="PatG_dom"/>
</dbReference>
<feature type="region of interest" description="Disordered" evidence="1">
    <location>
        <begin position="1"/>
        <end position="24"/>
    </location>
</feature>
<name>A0A919UZL2_9ACTN</name>
<dbReference type="Proteomes" id="UP000655287">
    <property type="component" value="Unassembled WGS sequence"/>
</dbReference>
<evidence type="ECO:0000259" key="2">
    <source>
        <dbReference type="Pfam" id="PF18047"/>
    </source>
</evidence>
<dbReference type="AlphaFoldDB" id="A0A919UZL2"/>
<evidence type="ECO:0000256" key="1">
    <source>
        <dbReference type="SAM" id="MobiDB-lite"/>
    </source>
</evidence>
<accession>A0A919UZL2</accession>
<sequence length="284" mass="30718">MLTASEEPAGTPVEPAATGMLDPAPPAARPRFVYAIGRIEPRFPSLGVEKEFAQAVGRADTLGLTDRQATREVLADPANRYLVRKLCWVLTVEGMDTYLLVPRDATDLDLLIDAVRPAPAAQDVDVVIGALGPPAPADRCNGLVVPMVAFDQIYSFDTESFLAAIPCPDDLPEDAFRAAAREVLARLSRLADNAGAADEHRALNYLTVRYPLVYARATEQFARGSALTGVEVLPSRLSGVRTLVNVVFTFADRATGVPERFAVKVDVTEVFPFLAGTLTPYYDR</sequence>